<dbReference type="InterPro" id="IPR029063">
    <property type="entry name" value="SAM-dependent_MTases_sf"/>
</dbReference>
<protein>
    <submittedName>
        <fullName evidence="4">Class I SAM-dependent methyltransferase</fullName>
        <ecNumber evidence="4">2.1.1.-</ecNumber>
    </submittedName>
</protein>
<dbReference type="PANTHER" id="PTHR43861">
    <property type="entry name" value="TRANS-ACONITATE 2-METHYLTRANSFERASE-RELATED"/>
    <property type="match status" value="1"/>
</dbReference>
<evidence type="ECO:0000313" key="4">
    <source>
        <dbReference type="EMBL" id="MDY0396741.1"/>
    </source>
</evidence>
<dbReference type="SUPFAM" id="SSF53335">
    <property type="entry name" value="S-adenosyl-L-methionine-dependent methyltransferases"/>
    <property type="match status" value="1"/>
</dbReference>
<dbReference type="EMBL" id="JAWDIP010000004">
    <property type="protein sequence ID" value="MDY0396741.1"/>
    <property type="molecule type" value="Genomic_DNA"/>
</dbReference>
<keyword evidence="5" id="KW-1185">Reference proteome</keyword>
<name>A0ABU5CBM9_9BACI</name>
<sequence length="250" mass="28730">MSYQELALYYDRFMADAPYDEWVTFMKEVFSKYQLSGKRVADLGCGTGEIAWRIAAENYQVIAIDNSENMLSIAAQKADKQKVPIEFLHQDLRELQGLSELDAAVSFCDVINYIVEPEDLRKVFQATSESLRIGGLFVFDVHSISHVEADLIDHTFALEEADCSYIWFCTAGDMPGEMYHDLTFFVREKSSELYRRFEETHHQRTYDVAFYKSLLLESGFAVKSVCGDFGLNNPVSDETERIFFIAEKVF</sequence>
<dbReference type="GO" id="GO:0008168">
    <property type="term" value="F:methyltransferase activity"/>
    <property type="evidence" value="ECO:0007669"/>
    <property type="project" value="UniProtKB-KW"/>
</dbReference>
<comment type="caution">
    <text evidence="4">The sequence shown here is derived from an EMBL/GenBank/DDBJ whole genome shotgun (WGS) entry which is preliminary data.</text>
</comment>
<proteinExistence type="predicted"/>
<gene>
    <name evidence="4" type="ORF">RWE15_23670</name>
</gene>
<dbReference type="Proteomes" id="UP001281447">
    <property type="component" value="Unassembled WGS sequence"/>
</dbReference>
<evidence type="ECO:0000313" key="5">
    <source>
        <dbReference type="Proteomes" id="UP001281447"/>
    </source>
</evidence>
<dbReference type="InterPro" id="IPR041698">
    <property type="entry name" value="Methyltransf_25"/>
</dbReference>
<evidence type="ECO:0000259" key="3">
    <source>
        <dbReference type="Pfam" id="PF13649"/>
    </source>
</evidence>
<dbReference type="Pfam" id="PF13649">
    <property type="entry name" value="Methyltransf_25"/>
    <property type="match status" value="1"/>
</dbReference>
<accession>A0ABU5CBM9</accession>
<keyword evidence="1 4" id="KW-0489">Methyltransferase</keyword>
<dbReference type="GO" id="GO:0032259">
    <property type="term" value="P:methylation"/>
    <property type="evidence" value="ECO:0007669"/>
    <property type="project" value="UniProtKB-KW"/>
</dbReference>
<keyword evidence="2 4" id="KW-0808">Transferase</keyword>
<dbReference type="EC" id="2.1.1.-" evidence="4"/>
<dbReference type="Gene3D" id="3.40.50.150">
    <property type="entry name" value="Vaccinia Virus protein VP39"/>
    <property type="match status" value="1"/>
</dbReference>
<dbReference type="RefSeq" id="WP_390353816.1">
    <property type="nucleotide sequence ID" value="NZ_JBHUIZ010000003.1"/>
</dbReference>
<evidence type="ECO:0000256" key="1">
    <source>
        <dbReference type="ARBA" id="ARBA00022603"/>
    </source>
</evidence>
<dbReference type="CDD" id="cd02440">
    <property type="entry name" value="AdoMet_MTases"/>
    <property type="match status" value="1"/>
</dbReference>
<dbReference type="Gene3D" id="2.20.25.110">
    <property type="entry name" value="S-adenosyl-L-methionine-dependent methyltransferases"/>
    <property type="match status" value="1"/>
</dbReference>
<organism evidence="4 5">
    <name type="scientific">Tigheibacillus halophilus</name>
    <dbReference type="NCBI Taxonomy" id="361280"/>
    <lineage>
        <taxon>Bacteria</taxon>
        <taxon>Bacillati</taxon>
        <taxon>Bacillota</taxon>
        <taxon>Bacilli</taxon>
        <taxon>Bacillales</taxon>
        <taxon>Bacillaceae</taxon>
        <taxon>Tigheibacillus</taxon>
    </lineage>
</organism>
<dbReference type="PANTHER" id="PTHR43861:SF1">
    <property type="entry name" value="TRANS-ACONITATE 2-METHYLTRANSFERASE"/>
    <property type="match status" value="1"/>
</dbReference>
<reference evidence="4 5" key="1">
    <citation type="submission" date="2023-10" db="EMBL/GenBank/DDBJ databases">
        <title>Virgibacillus halophilus 5B73C genome.</title>
        <authorList>
            <person name="Miliotis G."/>
            <person name="Sengupta P."/>
            <person name="Hameed A."/>
            <person name="Chuvochina M."/>
            <person name="Mcdonagh F."/>
            <person name="Simpson A.C."/>
            <person name="Singh N.K."/>
            <person name="Rekha P.D."/>
            <person name="Raman K."/>
            <person name="Hugenholtz P."/>
            <person name="Venkateswaran K."/>
        </authorList>
    </citation>
    <scope>NUCLEOTIDE SEQUENCE [LARGE SCALE GENOMIC DNA]</scope>
    <source>
        <strain evidence="4 5">5B73C</strain>
    </source>
</reference>
<feature type="domain" description="Methyltransferase" evidence="3">
    <location>
        <begin position="40"/>
        <end position="135"/>
    </location>
</feature>
<evidence type="ECO:0000256" key="2">
    <source>
        <dbReference type="ARBA" id="ARBA00022679"/>
    </source>
</evidence>